<evidence type="ECO:0000256" key="1">
    <source>
        <dbReference type="ARBA" id="ARBA00022801"/>
    </source>
</evidence>
<reference evidence="3 4" key="1">
    <citation type="journal article" date="2024" name="IMA Fungus">
        <title>IMA Genome - F19 : A genome assembly and annotation guide to empower mycologists, including annotated draft genome sequences of Ceratocystis pirilliformis, Diaporthe australafricana, Fusarium ophioides, Paecilomyces lecythidis, and Sporothrix stenoceras.</title>
        <authorList>
            <person name="Aylward J."/>
            <person name="Wilson A.M."/>
            <person name="Visagie C.M."/>
            <person name="Spraker J."/>
            <person name="Barnes I."/>
            <person name="Buitendag C."/>
            <person name="Ceriani C."/>
            <person name="Del Mar Angel L."/>
            <person name="du Plessis D."/>
            <person name="Fuchs T."/>
            <person name="Gasser K."/>
            <person name="Kramer D."/>
            <person name="Li W."/>
            <person name="Munsamy K."/>
            <person name="Piso A."/>
            <person name="Price J.L."/>
            <person name="Sonnekus B."/>
            <person name="Thomas C."/>
            <person name="van der Nest A."/>
            <person name="van Dijk A."/>
            <person name="van Heerden A."/>
            <person name="van Vuuren N."/>
            <person name="Yilmaz N."/>
            <person name="Duong T.A."/>
            <person name="van der Merwe N.A."/>
            <person name="Wingfield M.J."/>
            <person name="Wingfield B.D."/>
        </authorList>
    </citation>
    <scope>NUCLEOTIDE SEQUENCE [LARGE SCALE GENOMIC DNA]</scope>
    <source>
        <strain evidence="3 4">CMW 5346</strain>
    </source>
</reference>
<organism evidence="3 4">
    <name type="scientific">Sporothrix stenoceras</name>
    <dbReference type="NCBI Taxonomy" id="5173"/>
    <lineage>
        <taxon>Eukaryota</taxon>
        <taxon>Fungi</taxon>
        <taxon>Dikarya</taxon>
        <taxon>Ascomycota</taxon>
        <taxon>Pezizomycotina</taxon>
        <taxon>Sordariomycetes</taxon>
        <taxon>Sordariomycetidae</taxon>
        <taxon>Ophiostomatales</taxon>
        <taxon>Ophiostomataceae</taxon>
        <taxon>Sporothrix</taxon>
    </lineage>
</organism>
<dbReference type="SUPFAM" id="SSF53474">
    <property type="entry name" value="alpha/beta-Hydrolases"/>
    <property type="match status" value="1"/>
</dbReference>
<proteinExistence type="predicted"/>
<dbReference type="PANTHER" id="PTHR48081:SF8">
    <property type="entry name" value="ALPHA_BETA HYDROLASE FOLD-3 DOMAIN-CONTAINING PROTEIN-RELATED"/>
    <property type="match status" value="1"/>
</dbReference>
<keyword evidence="4" id="KW-1185">Reference proteome</keyword>
<evidence type="ECO:0000313" key="4">
    <source>
        <dbReference type="Proteomes" id="UP001583186"/>
    </source>
</evidence>
<gene>
    <name evidence="3" type="ORF">Sste5346_004199</name>
</gene>
<name>A0ABR3ZBM9_9PEZI</name>
<dbReference type="EMBL" id="JAWCUI010000019">
    <property type="protein sequence ID" value="KAL1897461.1"/>
    <property type="molecule type" value="Genomic_DNA"/>
</dbReference>
<evidence type="ECO:0000313" key="3">
    <source>
        <dbReference type="EMBL" id="KAL1897461.1"/>
    </source>
</evidence>
<dbReference type="Gene3D" id="3.40.50.1820">
    <property type="entry name" value="alpha/beta hydrolase"/>
    <property type="match status" value="1"/>
</dbReference>
<protein>
    <recommendedName>
        <fullName evidence="2">Alpha/beta hydrolase fold-3 domain-containing protein</fullName>
    </recommendedName>
</protein>
<comment type="caution">
    <text evidence="3">The sequence shown here is derived from an EMBL/GenBank/DDBJ whole genome shotgun (WGS) entry which is preliminary data.</text>
</comment>
<dbReference type="PANTHER" id="PTHR48081">
    <property type="entry name" value="AB HYDROLASE SUPERFAMILY PROTEIN C4A8.06C"/>
    <property type="match status" value="1"/>
</dbReference>
<dbReference type="InterPro" id="IPR029058">
    <property type="entry name" value="AB_hydrolase_fold"/>
</dbReference>
<feature type="domain" description="Alpha/beta hydrolase fold-3" evidence="2">
    <location>
        <begin position="90"/>
        <end position="300"/>
    </location>
</feature>
<keyword evidence="1" id="KW-0378">Hydrolase</keyword>
<evidence type="ECO:0000259" key="2">
    <source>
        <dbReference type="Pfam" id="PF07859"/>
    </source>
</evidence>
<dbReference type="InterPro" id="IPR050300">
    <property type="entry name" value="GDXG_lipolytic_enzyme"/>
</dbReference>
<dbReference type="Pfam" id="PF07859">
    <property type="entry name" value="Abhydrolase_3"/>
    <property type="match status" value="1"/>
</dbReference>
<dbReference type="Proteomes" id="UP001583186">
    <property type="component" value="Unassembled WGS sequence"/>
</dbReference>
<sequence length="324" mass="35045">MTLRYDPEYYKVLEPLLPFLAKRLPLTVDNIVATRDARNGGMAAMINQLPDATDVEQTFYYGAAPDSHEVPILAIIKKGAEATAAPGPAIIHIHGGGMVLGTAEMYARPLRSFTSETGIPCFTVDYRLAPENNGSTLVDDCYAALLWLHENVAKFNVDPARIGVYGQSAGGGLAAGVALMARDRKLQPPLAKQILVYPMIDDRNQIANEAIEPFAFWKTADNITAWECVLGAEKSGKADADVSPYVAPARSASLTGLPPTYLDVGTLDIFRDEVINYGVRLLAANVETELHVYPGIPHAFEVIAPKISATKQAEANRLKAMTSF</sequence>
<dbReference type="InterPro" id="IPR013094">
    <property type="entry name" value="AB_hydrolase_3"/>
</dbReference>
<accession>A0ABR3ZBM9</accession>